<comment type="caution">
    <text evidence="1">The sequence shown here is derived from an EMBL/GenBank/DDBJ whole genome shotgun (WGS) entry which is preliminary data.</text>
</comment>
<evidence type="ECO:0000313" key="2">
    <source>
        <dbReference type="Proteomes" id="UP000037696"/>
    </source>
</evidence>
<dbReference type="AlphaFoldDB" id="A0A0M8NV56"/>
<organism evidence="1 2">
    <name type="scientific">Penicillium nordicum</name>
    <dbReference type="NCBI Taxonomy" id="229535"/>
    <lineage>
        <taxon>Eukaryota</taxon>
        <taxon>Fungi</taxon>
        <taxon>Dikarya</taxon>
        <taxon>Ascomycota</taxon>
        <taxon>Pezizomycotina</taxon>
        <taxon>Eurotiomycetes</taxon>
        <taxon>Eurotiomycetidae</taxon>
        <taxon>Eurotiales</taxon>
        <taxon>Aspergillaceae</taxon>
        <taxon>Penicillium</taxon>
    </lineage>
</organism>
<sequence>MTGQTDELWTQGSDELCSLCEEINRMEYLRLSNKFALFVSEKKHLLHWKFTLRRRIPSLDPILTIHTTSIYTYGT</sequence>
<dbReference type="EMBL" id="LHQQ01000204">
    <property type="protein sequence ID" value="KOS39418.1"/>
    <property type="molecule type" value="Genomic_DNA"/>
</dbReference>
<gene>
    <name evidence="1" type="ORF">ACN38_g9749</name>
</gene>
<evidence type="ECO:0000313" key="1">
    <source>
        <dbReference type="EMBL" id="KOS39418.1"/>
    </source>
</evidence>
<keyword evidence="2" id="KW-1185">Reference proteome</keyword>
<reference evidence="1 2" key="1">
    <citation type="submission" date="2015-08" db="EMBL/GenBank/DDBJ databases">
        <title>Genome sequencing of Penicillium nordicum.</title>
        <authorList>
            <person name="Nguyen H.D."/>
            <person name="Seifert K.A."/>
        </authorList>
    </citation>
    <scope>NUCLEOTIDE SEQUENCE [LARGE SCALE GENOMIC DNA]</scope>
    <source>
        <strain evidence="1 2">DAOMC 185683</strain>
    </source>
</reference>
<dbReference type="Proteomes" id="UP000037696">
    <property type="component" value="Unassembled WGS sequence"/>
</dbReference>
<name>A0A0M8NV56_9EURO</name>
<accession>A0A0M8NV56</accession>
<protein>
    <submittedName>
        <fullName evidence="1">Uncharacterized protein</fullName>
    </submittedName>
</protein>
<proteinExistence type="predicted"/>